<accession>A0A0F5MNZ2</accession>
<comment type="caution">
    <text evidence="2">The sequence shown here is derived from an EMBL/GenBank/DDBJ whole genome shotgun (WGS) entry which is preliminary data.</text>
</comment>
<feature type="region of interest" description="Disordered" evidence="1">
    <location>
        <begin position="68"/>
        <end position="87"/>
    </location>
</feature>
<dbReference type="InterPro" id="IPR024246">
    <property type="entry name" value="DUF2674"/>
</dbReference>
<organism evidence="2 3">
    <name type="scientific">Candidatus Arcanibacter lacustris</name>
    <dbReference type="NCBI Taxonomy" id="1607817"/>
    <lineage>
        <taxon>Bacteria</taxon>
        <taxon>Pseudomonadati</taxon>
        <taxon>Pseudomonadota</taxon>
        <taxon>Alphaproteobacteria</taxon>
        <taxon>Rickettsiales</taxon>
        <taxon>Candidatus Arcanibacter</taxon>
    </lineage>
</organism>
<gene>
    <name evidence="2" type="ORF">SZ25_00399</name>
</gene>
<reference evidence="2 3" key="1">
    <citation type="submission" date="2015-02" db="EMBL/GenBank/DDBJ databases">
        <title>Single cell genomics of a rare environmental alphaproteobacterium provides unique insights into Rickettsiaceae evolution.</title>
        <authorList>
            <person name="Martijn J."/>
            <person name="Schulz F."/>
            <person name="Zaremba-Niedzwiedzka K."/>
            <person name="Viklund J."/>
            <person name="Stepanauskas R."/>
            <person name="Andersson S.G.E."/>
            <person name="Horn M."/>
            <person name="Guy L."/>
            <person name="Ettema T.J.G."/>
        </authorList>
    </citation>
    <scope>NUCLEOTIDE SEQUENCE [LARGE SCALE GENOMIC DNA]</scope>
    <source>
        <strain evidence="2 3">SCGC AAA041-L04</strain>
    </source>
</reference>
<dbReference type="EMBL" id="JYHA01000065">
    <property type="protein sequence ID" value="KKB96510.1"/>
    <property type="molecule type" value="Genomic_DNA"/>
</dbReference>
<proteinExistence type="predicted"/>
<evidence type="ECO:0000256" key="1">
    <source>
        <dbReference type="SAM" id="MobiDB-lite"/>
    </source>
</evidence>
<evidence type="ECO:0000313" key="2">
    <source>
        <dbReference type="EMBL" id="KKB96510.1"/>
    </source>
</evidence>
<dbReference type="Proteomes" id="UP000033358">
    <property type="component" value="Unassembled WGS sequence"/>
</dbReference>
<dbReference type="AlphaFoldDB" id="A0A0F5MNZ2"/>
<sequence length="87" mass="9906">MAKKTIQKLVPLDSRRKDMKKIESDLADGWVISNMMPHEDGFLCVLEKSIETSDAAIENEERFLSSLLSSSRDSSQKTKKTVLEKMM</sequence>
<dbReference type="Pfam" id="PF10879">
    <property type="entry name" value="DUF2674"/>
    <property type="match status" value="1"/>
</dbReference>
<name>A0A0F5MNZ2_9RICK</name>
<protein>
    <submittedName>
        <fullName evidence="2">Uncharacterized protein</fullName>
    </submittedName>
</protein>
<keyword evidence="3" id="KW-1185">Reference proteome</keyword>
<evidence type="ECO:0000313" key="3">
    <source>
        <dbReference type="Proteomes" id="UP000033358"/>
    </source>
</evidence>